<gene>
    <name evidence="1" type="primary">NDAI0E04940</name>
    <name evidence="1" type="ordered locus">NDAI_0E04940</name>
</gene>
<dbReference type="HOGENOM" id="CLU_1409136_0_0_1"/>
<dbReference type="AlphaFoldDB" id="G0WAN8"/>
<dbReference type="Proteomes" id="UP000000689">
    <property type="component" value="Chromosome 5"/>
</dbReference>
<reference evidence="1 2" key="1">
    <citation type="journal article" date="2011" name="Proc. Natl. Acad. Sci. U.S.A.">
        <title>Evolutionary erosion of yeast sex chromosomes by mating-type switching accidents.</title>
        <authorList>
            <person name="Gordon J.L."/>
            <person name="Armisen D."/>
            <person name="Proux-Wera E."/>
            <person name="Oheigeartaigh S.S."/>
            <person name="Byrne K.P."/>
            <person name="Wolfe K.H."/>
        </authorList>
    </citation>
    <scope>NUCLEOTIDE SEQUENCE [LARGE SCALE GENOMIC DNA]</scope>
    <source>
        <strain evidence="2">ATCC 10597 / BCRC 20456 / CBS 421 / NBRC 0211 / NRRL Y-12639</strain>
    </source>
</reference>
<name>G0WAN8_NAUDC</name>
<dbReference type="KEGG" id="ndi:NDAI_0E04940"/>
<dbReference type="RefSeq" id="XP_003670554.1">
    <property type="nucleotide sequence ID" value="XM_003670506.1"/>
</dbReference>
<dbReference type="EMBL" id="HE580271">
    <property type="protein sequence ID" value="CCD25311.1"/>
    <property type="molecule type" value="Genomic_DNA"/>
</dbReference>
<proteinExistence type="predicted"/>
<organism evidence="1 2">
    <name type="scientific">Naumovozyma dairenensis (strain ATCC 10597 / BCRC 20456 / CBS 421 / NBRC 0211 / NRRL Y-12639)</name>
    <name type="common">Saccharomyces dairenensis</name>
    <dbReference type="NCBI Taxonomy" id="1071378"/>
    <lineage>
        <taxon>Eukaryota</taxon>
        <taxon>Fungi</taxon>
        <taxon>Dikarya</taxon>
        <taxon>Ascomycota</taxon>
        <taxon>Saccharomycotina</taxon>
        <taxon>Saccharomycetes</taxon>
        <taxon>Saccharomycetales</taxon>
        <taxon>Saccharomycetaceae</taxon>
        <taxon>Naumovozyma</taxon>
    </lineage>
</organism>
<sequence>MSDENKQDNINLLLVNAVSGGIKPKAAQKSMTYEKLTLRALESCVKFSGGLSDTIDVNTWAEKIAWTLKNSAAKGFDAASLVESRLSSPAENWFIETIKDLGDTIESERPQFFLNLVIEKFKDLNLKTKRLSKLMNLRITSGESGHIFERTSLELPEEYISRQCLLEIFVSKVPSFIRDHLLTNPPSGFGLSF</sequence>
<evidence type="ECO:0000313" key="2">
    <source>
        <dbReference type="Proteomes" id="UP000000689"/>
    </source>
</evidence>
<dbReference type="GeneID" id="11499060"/>
<protein>
    <submittedName>
        <fullName evidence="1">Uncharacterized protein</fullName>
    </submittedName>
</protein>
<accession>G0WAN8</accession>
<evidence type="ECO:0000313" key="1">
    <source>
        <dbReference type="EMBL" id="CCD25311.1"/>
    </source>
</evidence>
<keyword evidence="2" id="KW-1185">Reference proteome</keyword>